<dbReference type="HOGENOM" id="CLU_000022_17_0_1"/>
<accession>V2X9F4</accession>
<name>V2X9F4_MONRO</name>
<dbReference type="KEGG" id="mrr:Moror_12420"/>
<dbReference type="SUPFAM" id="SSF56801">
    <property type="entry name" value="Acetyl-CoA synthetase-like"/>
    <property type="match status" value="1"/>
</dbReference>
<feature type="domain" description="AMP-dependent synthetase/ligase" evidence="2">
    <location>
        <begin position="9"/>
        <end position="184"/>
    </location>
</feature>
<dbReference type="PANTHER" id="PTHR24096:SF422">
    <property type="entry name" value="BCDNA.GH02901"/>
    <property type="match status" value="1"/>
</dbReference>
<reference evidence="4 5" key="1">
    <citation type="journal article" date="2014" name="BMC Genomics">
        <title>Genome and secretome analysis of the hemibiotrophic fungal pathogen, Moniliophthora roreri, which causes frosty pod rot disease of cacao: mechanisms of the biotrophic and necrotrophic phases.</title>
        <authorList>
            <person name="Meinhardt L.W."/>
            <person name="Costa G.G.L."/>
            <person name="Thomazella D.P.T."/>
            <person name="Teixeira P.J.P.L."/>
            <person name="Carazzolle M.F."/>
            <person name="Schuster S.C."/>
            <person name="Carlson J.E."/>
            <person name="Guiltinan M.J."/>
            <person name="Mieczkowski P."/>
            <person name="Farmer A."/>
            <person name="Ramaraj T."/>
            <person name="Crozier J."/>
            <person name="Davis R.E."/>
            <person name="Shao J."/>
            <person name="Melnick R.L."/>
            <person name="Pereira G.A.G."/>
            <person name="Bailey B.A."/>
        </authorList>
    </citation>
    <scope>NUCLEOTIDE SEQUENCE [LARGE SCALE GENOMIC DNA]</scope>
    <source>
        <strain evidence="4 5">MCA 2997</strain>
    </source>
</reference>
<dbReference type="Pfam" id="PF13193">
    <property type="entry name" value="AMP-binding_C"/>
    <property type="match status" value="1"/>
</dbReference>
<evidence type="ECO:0000259" key="2">
    <source>
        <dbReference type="Pfam" id="PF00501"/>
    </source>
</evidence>
<dbReference type="InterPro" id="IPR045851">
    <property type="entry name" value="AMP-bd_C_sf"/>
</dbReference>
<dbReference type="AlphaFoldDB" id="V2X9F4"/>
<feature type="domain" description="AMP-binding enzyme C-terminal" evidence="3">
    <location>
        <begin position="234"/>
        <end position="277"/>
    </location>
</feature>
<dbReference type="Pfam" id="PF00501">
    <property type="entry name" value="AMP-binding"/>
    <property type="match status" value="1"/>
</dbReference>
<dbReference type="OrthoDB" id="6509636at2759"/>
<dbReference type="Gene3D" id="3.40.50.980">
    <property type="match status" value="1"/>
</dbReference>
<dbReference type="Gene3D" id="3.30.300.30">
    <property type="match status" value="1"/>
</dbReference>
<dbReference type="Proteomes" id="UP000017559">
    <property type="component" value="Unassembled WGS sequence"/>
</dbReference>
<sequence>MAAHNADPRQGLRVGDIALGVLPFYHAAGLVVNLHYFFFIGLSIVVVEKYDFPSMLNTIARFQITTLILVPPQAVSFCKHPAVRASLLGSVKYVIVGAAPVPRGLQRSLYEVFPDAQIGQAYGTTEATCTIAMLCSTRKHPVGSVGSLLPGIEAKVCKADGSLAGEGETGELYVKSLSTALGYLNDDGAQETFKDGGWVRTGDQVSMTNNGEIFVHDRLKDFIKVRGFGVAPAELEDCLLQHPHVVDACVIGVPDEYSAPLRFAVVPEAKQITQAVRCVLVPKGLGKILIALC</sequence>
<keyword evidence="1" id="KW-0472">Membrane</keyword>
<feature type="transmembrane region" description="Helical" evidence="1">
    <location>
        <begin position="24"/>
        <end position="47"/>
    </location>
</feature>
<keyword evidence="1" id="KW-1133">Transmembrane helix</keyword>
<dbReference type="STRING" id="1381753.V2X9F4"/>
<evidence type="ECO:0000313" key="4">
    <source>
        <dbReference type="EMBL" id="ESK95808.1"/>
    </source>
</evidence>
<dbReference type="InterPro" id="IPR025110">
    <property type="entry name" value="AMP-bd_C"/>
</dbReference>
<keyword evidence="5" id="KW-1185">Reference proteome</keyword>
<evidence type="ECO:0000256" key="1">
    <source>
        <dbReference type="SAM" id="Phobius"/>
    </source>
</evidence>
<protein>
    <submittedName>
        <fullName evidence="4">Phenylacetyl-ligase</fullName>
    </submittedName>
</protein>
<comment type="caution">
    <text evidence="4">The sequence shown here is derived from an EMBL/GenBank/DDBJ whole genome shotgun (WGS) entry which is preliminary data.</text>
</comment>
<evidence type="ECO:0000313" key="5">
    <source>
        <dbReference type="Proteomes" id="UP000017559"/>
    </source>
</evidence>
<proteinExistence type="predicted"/>
<organism evidence="4 5">
    <name type="scientific">Moniliophthora roreri (strain MCA 2997)</name>
    <name type="common">Cocoa frosty pod rot fungus</name>
    <name type="synonym">Crinipellis roreri</name>
    <dbReference type="NCBI Taxonomy" id="1381753"/>
    <lineage>
        <taxon>Eukaryota</taxon>
        <taxon>Fungi</taxon>
        <taxon>Dikarya</taxon>
        <taxon>Basidiomycota</taxon>
        <taxon>Agaricomycotina</taxon>
        <taxon>Agaricomycetes</taxon>
        <taxon>Agaricomycetidae</taxon>
        <taxon>Agaricales</taxon>
        <taxon>Marasmiineae</taxon>
        <taxon>Marasmiaceae</taxon>
        <taxon>Moniliophthora</taxon>
    </lineage>
</organism>
<dbReference type="PANTHER" id="PTHR24096">
    <property type="entry name" value="LONG-CHAIN-FATTY-ACID--COA LIGASE"/>
    <property type="match status" value="1"/>
</dbReference>
<dbReference type="InterPro" id="IPR000873">
    <property type="entry name" value="AMP-dep_synth/lig_dom"/>
</dbReference>
<evidence type="ECO:0000259" key="3">
    <source>
        <dbReference type="Pfam" id="PF13193"/>
    </source>
</evidence>
<keyword evidence="1" id="KW-0812">Transmembrane</keyword>
<dbReference type="GO" id="GO:0016405">
    <property type="term" value="F:CoA-ligase activity"/>
    <property type="evidence" value="ECO:0007669"/>
    <property type="project" value="TreeGrafter"/>
</dbReference>
<dbReference type="Gene3D" id="2.30.38.10">
    <property type="entry name" value="Luciferase, Domain 3"/>
    <property type="match status" value="1"/>
</dbReference>
<gene>
    <name evidence="4" type="ORF">Moror_12420</name>
</gene>
<dbReference type="EMBL" id="AWSO01000061">
    <property type="protein sequence ID" value="ESK95808.1"/>
    <property type="molecule type" value="Genomic_DNA"/>
</dbReference>